<dbReference type="Pfam" id="PF13456">
    <property type="entry name" value="RVT_3"/>
    <property type="match status" value="1"/>
</dbReference>
<dbReference type="PROSITE" id="PS50879">
    <property type="entry name" value="RNASE_H_1"/>
    <property type="match status" value="1"/>
</dbReference>
<dbReference type="EMBL" id="JARKNE010000003">
    <property type="protein sequence ID" value="KAK5838840.1"/>
    <property type="molecule type" value="Genomic_DNA"/>
</dbReference>
<evidence type="ECO:0000313" key="2">
    <source>
        <dbReference type="EMBL" id="KAK5838840.1"/>
    </source>
</evidence>
<evidence type="ECO:0000313" key="3">
    <source>
        <dbReference type="Proteomes" id="UP001358586"/>
    </source>
</evidence>
<dbReference type="InterPro" id="IPR036397">
    <property type="entry name" value="RNaseH_sf"/>
</dbReference>
<name>A0ABR0QHQ3_GOSAR</name>
<proteinExistence type="predicted"/>
<gene>
    <name evidence="2" type="ORF">PVK06_007582</name>
</gene>
<reference evidence="2 3" key="1">
    <citation type="submission" date="2023-03" db="EMBL/GenBank/DDBJ databases">
        <title>WGS of Gossypium arboreum.</title>
        <authorList>
            <person name="Yu D."/>
        </authorList>
    </citation>
    <scope>NUCLEOTIDE SEQUENCE [LARGE SCALE GENOMIC DNA]</scope>
    <source>
        <tissue evidence="2">Leaf</tissue>
    </source>
</reference>
<dbReference type="PANTHER" id="PTHR48475">
    <property type="entry name" value="RIBONUCLEASE H"/>
    <property type="match status" value="1"/>
</dbReference>
<dbReference type="InterPro" id="IPR002156">
    <property type="entry name" value="RNaseH_domain"/>
</dbReference>
<keyword evidence="3" id="KW-1185">Reference proteome</keyword>
<dbReference type="Proteomes" id="UP001358586">
    <property type="component" value="Chromosome 3"/>
</dbReference>
<organism evidence="2 3">
    <name type="scientific">Gossypium arboreum</name>
    <name type="common">Tree cotton</name>
    <name type="synonym">Gossypium nanking</name>
    <dbReference type="NCBI Taxonomy" id="29729"/>
    <lineage>
        <taxon>Eukaryota</taxon>
        <taxon>Viridiplantae</taxon>
        <taxon>Streptophyta</taxon>
        <taxon>Embryophyta</taxon>
        <taxon>Tracheophyta</taxon>
        <taxon>Spermatophyta</taxon>
        <taxon>Magnoliopsida</taxon>
        <taxon>eudicotyledons</taxon>
        <taxon>Gunneridae</taxon>
        <taxon>Pentapetalae</taxon>
        <taxon>rosids</taxon>
        <taxon>malvids</taxon>
        <taxon>Malvales</taxon>
        <taxon>Malvaceae</taxon>
        <taxon>Malvoideae</taxon>
        <taxon>Gossypium</taxon>
    </lineage>
</organism>
<dbReference type="Gene3D" id="3.30.420.10">
    <property type="entry name" value="Ribonuclease H-like superfamily/Ribonuclease H"/>
    <property type="match status" value="1"/>
</dbReference>
<dbReference type="PANTHER" id="PTHR48475:SF1">
    <property type="entry name" value="RNASE H TYPE-1 DOMAIN-CONTAINING PROTEIN"/>
    <property type="match status" value="1"/>
</dbReference>
<dbReference type="InterPro" id="IPR012337">
    <property type="entry name" value="RNaseH-like_sf"/>
</dbReference>
<dbReference type="SUPFAM" id="SSF53098">
    <property type="entry name" value="Ribonuclease H-like"/>
    <property type="match status" value="1"/>
</dbReference>
<sequence>MLVSSPKRLHQQEKWKVEFNDEDKDLVCDEERNDPMVMSETIPGFEVKRILVDNSSAVEVLTLDAYQKMWLKEQNLKRASHFYGFANHLVKEPQIISHTLTTFDVTACGRNPLSLSSDLGDVVVNSSQEQTSSAAKPKYWKVYVDGSTARIGPGARVLLVDPDKNEWQYGLSFGFQASKNAAEYEALISGLQLALQLGARKLIIHIDS</sequence>
<comment type="caution">
    <text evidence="2">The sequence shown here is derived from an EMBL/GenBank/DDBJ whole genome shotgun (WGS) entry which is preliminary data.</text>
</comment>
<accession>A0ABR0QHQ3</accession>
<protein>
    <recommendedName>
        <fullName evidence="1">RNase H type-1 domain-containing protein</fullName>
    </recommendedName>
</protein>
<feature type="domain" description="RNase H type-1" evidence="1">
    <location>
        <begin position="136"/>
        <end position="208"/>
    </location>
</feature>
<evidence type="ECO:0000259" key="1">
    <source>
        <dbReference type="PROSITE" id="PS50879"/>
    </source>
</evidence>